<keyword evidence="1" id="KW-0812">Transmembrane</keyword>
<dbReference type="AlphaFoldDB" id="A0A067Q0X4"/>
<keyword evidence="1" id="KW-0472">Membrane</keyword>
<dbReference type="HOGENOM" id="CLU_130518_0_0_1"/>
<feature type="transmembrane region" description="Helical" evidence="1">
    <location>
        <begin position="99"/>
        <end position="124"/>
    </location>
</feature>
<dbReference type="EMBL" id="KL197720">
    <property type="protein sequence ID" value="KDQ57142.1"/>
    <property type="molecule type" value="Genomic_DNA"/>
</dbReference>
<dbReference type="Proteomes" id="UP000027265">
    <property type="component" value="Unassembled WGS sequence"/>
</dbReference>
<feature type="transmembrane region" description="Helical" evidence="1">
    <location>
        <begin position="136"/>
        <end position="154"/>
    </location>
</feature>
<proteinExistence type="predicted"/>
<name>A0A067Q0X4_9AGAM</name>
<sequence length="176" mass="18820">MFWASCSHSCKSVLIDVMCNLVDLDRYHGLHSSSEDVVLCTMTEIVYQGNYALARLSALLGVQVIKSDMTAACAGLTLYALLLKSAVHNPPLNIARVRINTIGIPIFAALEAIPKLGLIVAVALELGYATPRPSTAFTVMFAVVTATFLGLVAWEYSVVQSNMNTARDVEGGTAPT</sequence>
<dbReference type="InParanoid" id="A0A067Q0X4"/>
<protein>
    <submittedName>
        <fullName evidence="2">Uncharacterized protein</fullName>
    </submittedName>
</protein>
<reference evidence="3" key="1">
    <citation type="journal article" date="2014" name="Proc. Natl. Acad. Sci. U.S.A.">
        <title>Extensive sampling of basidiomycete genomes demonstrates inadequacy of the white-rot/brown-rot paradigm for wood decay fungi.</title>
        <authorList>
            <person name="Riley R."/>
            <person name="Salamov A.A."/>
            <person name="Brown D.W."/>
            <person name="Nagy L.G."/>
            <person name="Floudas D."/>
            <person name="Held B.W."/>
            <person name="Levasseur A."/>
            <person name="Lombard V."/>
            <person name="Morin E."/>
            <person name="Otillar R."/>
            <person name="Lindquist E.A."/>
            <person name="Sun H."/>
            <person name="LaButti K.M."/>
            <person name="Schmutz J."/>
            <person name="Jabbour D."/>
            <person name="Luo H."/>
            <person name="Baker S.E."/>
            <person name="Pisabarro A.G."/>
            <person name="Walton J.D."/>
            <person name="Blanchette R.A."/>
            <person name="Henrissat B."/>
            <person name="Martin F."/>
            <person name="Cullen D."/>
            <person name="Hibbett D.S."/>
            <person name="Grigoriev I.V."/>
        </authorList>
    </citation>
    <scope>NUCLEOTIDE SEQUENCE [LARGE SCALE GENOMIC DNA]</scope>
    <source>
        <strain evidence="3">MUCL 33604</strain>
    </source>
</reference>
<evidence type="ECO:0000313" key="3">
    <source>
        <dbReference type="Proteomes" id="UP000027265"/>
    </source>
</evidence>
<evidence type="ECO:0000313" key="2">
    <source>
        <dbReference type="EMBL" id="KDQ57142.1"/>
    </source>
</evidence>
<keyword evidence="1" id="KW-1133">Transmembrane helix</keyword>
<evidence type="ECO:0000256" key="1">
    <source>
        <dbReference type="SAM" id="Phobius"/>
    </source>
</evidence>
<organism evidence="2 3">
    <name type="scientific">Jaapia argillacea MUCL 33604</name>
    <dbReference type="NCBI Taxonomy" id="933084"/>
    <lineage>
        <taxon>Eukaryota</taxon>
        <taxon>Fungi</taxon>
        <taxon>Dikarya</taxon>
        <taxon>Basidiomycota</taxon>
        <taxon>Agaricomycotina</taxon>
        <taxon>Agaricomycetes</taxon>
        <taxon>Agaricomycetidae</taxon>
        <taxon>Jaapiales</taxon>
        <taxon>Jaapiaceae</taxon>
        <taxon>Jaapia</taxon>
    </lineage>
</organism>
<accession>A0A067Q0X4</accession>
<keyword evidence="3" id="KW-1185">Reference proteome</keyword>
<gene>
    <name evidence="2" type="ORF">JAAARDRAFT_194315</name>
</gene>